<keyword evidence="1" id="KW-0805">Transcription regulation</keyword>
<dbReference type="InterPro" id="IPR003313">
    <property type="entry name" value="AraC-bd"/>
</dbReference>
<evidence type="ECO:0000256" key="1">
    <source>
        <dbReference type="ARBA" id="ARBA00023015"/>
    </source>
</evidence>
<accession>A0ABW7HIQ9</accession>
<gene>
    <name evidence="5" type="ORF">ACG04R_24260</name>
</gene>
<dbReference type="SUPFAM" id="SSF46689">
    <property type="entry name" value="Homeodomain-like"/>
    <property type="match status" value="1"/>
</dbReference>
<dbReference type="Proteomes" id="UP001606134">
    <property type="component" value="Unassembled WGS sequence"/>
</dbReference>
<keyword evidence="3" id="KW-0804">Transcription</keyword>
<dbReference type="SUPFAM" id="SSF51182">
    <property type="entry name" value="RmlC-like cupins"/>
    <property type="match status" value="1"/>
</dbReference>
<dbReference type="InterPro" id="IPR009057">
    <property type="entry name" value="Homeodomain-like_sf"/>
</dbReference>
<keyword evidence="2" id="KW-0238">DNA-binding</keyword>
<organism evidence="5 6">
    <name type="scientific">Pelomonas candidula</name>
    <dbReference type="NCBI Taxonomy" id="3299025"/>
    <lineage>
        <taxon>Bacteria</taxon>
        <taxon>Pseudomonadati</taxon>
        <taxon>Pseudomonadota</taxon>
        <taxon>Betaproteobacteria</taxon>
        <taxon>Burkholderiales</taxon>
        <taxon>Sphaerotilaceae</taxon>
        <taxon>Roseateles</taxon>
    </lineage>
</organism>
<evidence type="ECO:0000313" key="6">
    <source>
        <dbReference type="Proteomes" id="UP001606134"/>
    </source>
</evidence>
<dbReference type="InterPro" id="IPR047264">
    <property type="entry name" value="Cupin_HpaA-like_N"/>
</dbReference>
<dbReference type="InterPro" id="IPR011051">
    <property type="entry name" value="RmlC_Cupin_sf"/>
</dbReference>
<evidence type="ECO:0000256" key="3">
    <source>
        <dbReference type="ARBA" id="ARBA00023163"/>
    </source>
</evidence>
<feature type="domain" description="HTH araC/xylS-type" evidence="4">
    <location>
        <begin position="198"/>
        <end position="296"/>
    </location>
</feature>
<dbReference type="SMART" id="SM00342">
    <property type="entry name" value="HTH_ARAC"/>
    <property type="match status" value="1"/>
</dbReference>
<dbReference type="EMBL" id="JBIGIC010000015">
    <property type="protein sequence ID" value="MFG6489812.1"/>
    <property type="molecule type" value="Genomic_DNA"/>
</dbReference>
<dbReference type="RefSeq" id="WP_394416272.1">
    <property type="nucleotide sequence ID" value="NZ_JBIGIC010000015.1"/>
</dbReference>
<comment type="caution">
    <text evidence="5">The sequence shown here is derived from an EMBL/GenBank/DDBJ whole genome shotgun (WGS) entry which is preliminary data.</text>
</comment>
<dbReference type="Pfam" id="PF02311">
    <property type="entry name" value="AraC_binding"/>
    <property type="match status" value="1"/>
</dbReference>
<dbReference type="PANTHER" id="PTHR11019">
    <property type="entry name" value="HTH-TYPE TRANSCRIPTIONAL REGULATOR NIMR"/>
    <property type="match status" value="1"/>
</dbReference>
<dbReference type="CDD" id="cd06999">
    <property type="entry name" value="cupin_HpaA-like_N"/>
    <property type="match status" value="1"/>
</dbReference>
<dbReference type="PANTHER" id="PTHR11019:SF199">
    <property type="entry name" value="HTH-TYPE TRANSCRIPTIONAL REGULATOR NIMR"/>
    <property type="match status" value="1"/>
</dbReference>
<keyword evidence="6" id="KW-1185">Reference proteome</keyword>
<dbReference type="Gene3D" id="2.60.120.10">
    <property type="entry name" value="Jelly Rolls"/>
    <property type="match status" value="1"/>
</dbReference>
<evidence type="ECO:0000259" key="4">
    <source>
        <dbReference type="PROSITE" id="PS01124"/>
    </source>
</evidence>
<proteinExistence type="predicted"/>
<dbReference type="Gene3D" id="1.10.10.60">
    <property type="entry name" value="Homeodomain-like"/>
    <property type="match status" value="1"/>
</dbReference>
<evidence type="ECO:0000313" key="5">
    <source>
        <dbReference type="EMBL" id="MFG6489812.1"/>
    </source>
</evidence>
<dbReference type="InterPro" id="IPR014710">
    <property type="entry name" value="RmlC-like_jellyroll"/>
</dbReference>
<sequence length="297" mass="32715">MQISQSATSPPLYELYGELGRDAALDGFHLESIADRSRLHNWEIQPHRHASLVQLLLIQGGTARVQVDGRTLALRAPALVWVPALTVHGFAFSPGTEGYVLTLEQGRLRTLLGPARGLWEGLAASRAAALRRGSAPSQTLLSVARALHDDYHGAAPWRAQVLDGAVLMAVALVARLPALVAEPTEAAPPEGRAMQHLARFREEVERQFRGQPSLQALAAPLGITTTQLNRICRRHLRCSALDVLHQRLLLEAKRELGYTTLQVRQIADGLGFADPAYFTRFFQRLTGQSPTAWREQR</sequence>
<protein>
    <submittedName>
        <fullName evidence="5">Helix-turn-helix domain-containing protein</fullName>
    </submittedName>
</protein>
<dbReference type="Pfam" id="PF12833">
    <property type="entry name" value="HTH_18"/>
    <property type="match status" value="1"/>
</dbReference>
<reference evidence="5 6" key="1">
    <citation type="submission" date="2024-08" db="EMBL/GenBank/DDBJ databases">
        <authorList>
            <person name="Lu H."/>
        </authorList>
    </citation>
    <scope>NUCLEOTIDE SEQUENCE [LARGE SCALE GENOMIC DNA]</scope>
    <source>
        <strain evidence="5 6">BYS78W</strain>
    </source>
</reference>
<evidence type="ECO:0000256" key="2">
    <source>
        <dbReference type="ARBA" id="ARBA00023125"/>
    </source>
</evidence>
<dbReference type="InterPro" id="IPR018060">
    <property type="entry name" value="HTH_AraC"/>
</dbReference>
<name>A0ABW7HIQ9_9BURK</name>
<dbReference type="PROSITE" id="PS01124">
    <property type="entry name" value="HTH_ARAC_FAMILY_2"/>
    <property type="match status" value="1"/>
</dbReference>